<evidence type="ECO:0000313" key="2">
    <source>
        <dbReference type="Proteomes" id="UP000683139"/>
    </source>
</evidence>
<keyword evidence="2" id="KW-1185">Reference proteome</keyword>
<sequence length="52" mass="5808">MWIIPLSVSAVLLGLMLTLFIAERAESRFGSFFVSMNRKKLQAKSDSLDMSA</sequence>
<proteinExistence type="predicted"/>
<dbReference type="AlphaFoldDB" id="A0A919YU00"/>
<dbReference type="RefSeq" id="WP_213520198.1">
    <property type="nucleotide sequence ID" value="NZ_BOSE01000015.1"/>
</dbReference>
<organism evidence="1 2">
    <name type="scientific">Paenibacillus montaniterrae</name>
    <dbReference type="NCBI Taxonomy" id="429341"/>
    <lineage>
        <taxon>Bacteria</taxon>
        <taxon>Bacillati</taxon>
        <taxon>Bacillota</taxon>
        <taxon>Bacilli</taxon>
        <taxon>Bacillales</taxon>
        <taxon>Paenibacillaceae</taxon>
        <taxon>Paenibacillus</taxon>
    </lineage>
</organism>
<comment type="caution">
    <text evidence="1">The sequence shown here is derived from an EMBL/GenBank/DDBJ whole genome shotgun (WGS) entry which is preliminary data.</text>
</comment>
<gene>
    <name evidence="1" type="ORF">J40TS1_50920</name>
</gene>
<name>A0A919YU00_9BACL</name>
<reference evidence="1" key="1">
    <citation type="submission" date="2021-03" db="EMBL/GenBank/DDBJ databases">
        <title>Antimicrobial resistance genes in bacteria isolated from Japanese honey, and their potential for conferring macrolide and lincosamide resistance in the American foulbrood pathogen Paenibacillus larvae.</title>
        <authorList>
            <person name="Okamoto M."/>
            <person name="Kumagai M."/>
            <person name="Kanamori H."/>
            <person name="Takamatsu D."/>
        </authorList>
    </citation>
    <scope>NUCLEOTIDE SEQUENCE</scope>
    <source>
        <strain evidence="1">J40TS1</strain>
    </source>
</reference>
<dbReference type="Proteomes" id="UP000683139">
    <property type="component" value="Unassembled WGS sequence"/>
</dbReference>
<accession>A0A919YU00</accession>
<evidence type="ECO:0000313" key="1">
    <source>
        <dbReference type="EMBL" id="GIP19450.1"/>
    </source>
</evidence>
<protein>
    <submittedName>
        <fullName evidence="1">Uncharacterized protein</fullName>
    </submittedName>
</protein>
<dbReference type="EMBL" id="BOSE01000015">
    <property type="protein sequence ID" value="GIP19450.1"/>
    <property type="molecule type" value="Genomic_DNA"/>
</dbReference>